<dbReference type="AlphaFoldDB" id="A0A219B7G5"/>
<dbReference type="OrthoDB" id="3806873at2"/>
<dbReference type="InterPro" id="IPR011009">
    <property type="entry name" value="Kinase-like_dom_sf"/>
</dbReference>
<dbReference type="PANTHER" id="PTHR21310">
    <property type="entry name" value="AMINOGLYCOSIDE PHOSPHOTRANSFERASE-RELATED-RELATED"/>
    <property type="match status" value="1"/>
</dbReference>
<feature type="domain" description="Aminoglycoside phosphotransferase" evidence="1">
    <location>
        <begin position="30"/>
        <end position="266"/>
    </location>
</feature>
<evidence type="ECO:0000259" key="1">
    <source>
        <dbReference type="Pfam" id="PF01636"/>
    </source>
</evidence>
<dbReference type="Gene3D" id="3.90.1200.10">
    <property type="match status" value="1"/>
</dbReference>
<evidence type="ECO:0000313" key="2">
    <source>
        <dbReference type="EMBL" id="OWV34093.1"/>
    </source>
</evidence>
<dbReference type="CDD" id="cd05154">
    <property type="entry name" value="ACAD10_11_N-like"/>
    <property type="match status" value="1"/>
</dbReference>
<dbReference type="Proteomes" id="UP000198462">
    <property type="component" value="Unassembled WGS sequence"/>
</dbReference>
<dbReference type="PANTHER" id="PTHR21310:SF57">
    <property type="entry name" value="BLR2944 PROTEIN"/>
    <property type="match status" value="1"/>
</dbReference>
<comment type="caution">
    <text evidence="2">The sequence shown here is derived from an EMBL/GenBank/DDBJ whole genome shotgun (WGS) entry which is preliminary data.</text>
</comment>
<name>A0A219B7G5_9SPHN</name>
<organism evidence="2 3">
    <name type="scientific">Pacificimonas flava</name>
    <dbReference type="NCBI Taxonomy" id="1234595"/>
    <lineage>
        <taxon>Bacteria</taxon>
        <taxon>Pseudomonadati</taxon>
        <taxon>Pseudomonadota</taxon>
        <taxon>Alphaproteobacteria</taxon>
        <taxon>Sphingomonadales</taxon>
        <taxon>Sphingosinicellaceae</taxon>
        <taxon>Pacificimonas</taxon>
    </lineage>
</organism>
<evidence type="ECO:0000313" key="3">
    <source>
        <dbReference type="Proteomes" id="UP000198462"/>
    </source>
</evidence>
<accession>A0A219B7G5</accession>
<protein>
    <recommendedName>
        <fullName evidence="1">Aminoglycoside phosphotransferase domain-containing protein</fullName>
    </recommendedName>
</protein>
<dbReference type="SUPFAM" id="SSF56112">
    <property type="entry name" value="Protein kinase-like (PK-like)"/>
    <property type="match status" value="1"/>
</dbReference>
<dbReference type="RefSeq" id="WP_088712791.1">
    <property type="nucleotide sequence ID" value="NZ_NFZT01000001.1"/>
</dbReference>
<dbReference type="InterPro" id="IPR041726">
    <property type="entry name" value="ACAD10_11_N"/>
</dbReference>
<dbReference type="EMBL" id="NFZT01000001">
    <property type="protein sequence ID" value="OWV34093.1"/>
    <property type="molecule type" value="Genomic_DNA"/>
</dbReference>
<dbReference type="InterPro" id="IPR002575">
    <property type="entry name" value="Aminoglycoside_PTrfase"/>
</dbReference>
<proteinExistence type="predicted"/>
<dbReference type="Pfam" id="PF01636">
    <property type="entry name" value="APH"/>
    <property type="match status" value="1"/>
</dbReference>
<dbReference type="InterPro" id="IPR051678">
    <property type="entry name" value="AGP_Transferase"/>
</dbReference>
<gene>
    <name evidence="2" type="ORF">B5C34_11905</name>
</gene>
<reference evidence="3" key="1">
    <citation type="submission" date="2017-05" db="EMBL/GenBank/DDBJ databases">
        <authorList>
            <person name="Lin X."/>
        </authorList>
    </citation>
    <scope>NUCLEOTIDE SEQUENCE [LARGE SCALE GENOMIC DNA]</scope>
    <source>
        <strain evidence="3">JLT2012</strain>
    </source>
</reference>
<dbReference type="Gene3D" id="3.30.200.20">
    <property type="entry name" value="Phosphorylase Kinase, domain 1"/>
    <property type="match status" value="1"/>
</dbReference>
<sequence length="333" mass="36528">MSIQTDEQVQGRLAARLSQSAGADVTIEGVKALSGGANSMSYLIDAEKDGQSWQLVLQQSQAQMPGRMSRAVQAEVQTRAEKGGVPVPHIVYVLTAEDDLGEGFVMEFVAGETLAPRYLRKEEFSAARKAMVGQTAEALARIHSLPVEDFRKLGLTSMSARESLLRLRDSYDAMGGGVPVFELAFARLEKRLPDDGPEVLVHGDYRSGNFIVGEEGLRSVLDWEGASLGHPLNDIGWLCTNTWRFGNWQKPVGGFGEREEFYRAYEAAGGPAVDRDLALVFEMYGSLRWGIVCWQMAEQHLAGEAVSVERAAIGRRVSENEADLIYMLQKGAL</sequence>
<keyword evidence="3" id="KW-1185">Reference proteome</keyword>